<reference evidence="3 4" key="1">
    <citation type="journal article" date="2009" name="Genome Biol.">
        <title>Genomic and genetic analyses of diversity and plant interactions of Pseudomonas fluorescens.</title>
        <authorList>
            <person name="Silby M.W."/>
            <person name="Cerdeno-Tarraga A.M."/>
            <person name="Vernikos G.S."/>
            <person name="Giddens S.R."/>
            <person name="Jackson R.W."/>
            <person name="Preston G.M."/>
            <person name="Zhang X.X."/>
            <person name="Moon C.D."/>
            <person name="Gehrig S.M."/>
            <person name="Godfrey S.A."/>
            <person name="Knight C.G."/>
            <person name="Malone J.G."/>
            <person name="Robinson Z."/>
            <person name="Spiers A.J."/>
            <person name="Harris S."/>
            <person name="Challis G.L."/>
            <person name="Yaxley A.M."/>
            <person name="Harris D."/>
            <person name="Seeger K."/>
            <person name="Murphy L."/>
            <person name="Rutter S."/>
            <person name="Squares R."/>
            <person name="Quail M.A."/>
            <person name="Saunders E."/>
            <person name="Mavromatis K."/>
            <person name="Brettin T.S."/>
            <person name="Bentley S.D."/>
            <person name="Hothersall J."/>
            <person name="Stephens E."/>
            <person name="Thomas C.M."/>
            <person name="Parkhill J."/>
            <person name="Levy S.B."/>
            <person name="Rainey P.B."/>
            <person name="Thomson N.R."/>
        </authorList>
    </citation>
    <scope>NUCLEOTIDE SEQUENCE [LARGE SCALE GENOMIC DNA]</scope>
    <source>
        <strain evidence="3 4">Pf0-1</strain>
    </source>
</reference>
<feature type="transmembrane region" description="Helical" evidence="2">
    <location>
        <begin position="348"/>
        <end position="371"/>
    </location>
</feature>
<evidence type="ECO:0000313" key="3">
    <source>
        <dbReference type="EMBL" id="ABA74789.1"/>
    </source>
</evidence>
<keyword evidence="2" id="KW-1133">Transmembrane helix</keyword>
<evidence type="ECO:0000256" key="2">
    <source>
        <dbReference type="SAM" id="Phobius"/>
    </source>
</evidence>
<dbReference type="EMBL" id="CP000094">
    <property type="protein sequence ID" value="ABA74789.1"/>
    <property type="molecule type" value="Genomic_DNA"/>
</dbReference>
<evidence type="ECO:0000313" key="4">
    <source>
        <dbReference type="Proteomes" id="UP000002704"/>
    </source>
</evidence>
<protein>
    <submittedName>
        <fullName evidence="3">Putative phage-related membrane protein</fullName>
    </submittedName>
</protein>
<organism evidence="3 4">
    <name type="scientific">Pseudomonas fluorescens (strain Pf0-1)</name>
    <dbReference type="NCBI Taxonomy" id="205922"/>
    <lineage>
        <taxon>Bacteria</taxon>
        <taxon>Pseudomonadati</taxon>
        <taxon>Pseudomonadota</taxon>
        <taxon>Gammaproteobacteria</taxon>
        <taxon>Pseudomonadales</taxon>
        <taxon>Pseudomonadaceae</taxon>
        <taxon>Pseudomonas</taxon>
    </lineage>
</organism>
<keyword evidence="2" id="KW-0812">Transmembrane</keyword>
<feature type="transmembrane region" description="Helical" evidence="2">
    <location>
        <begin position="284"/>
        <end position="302"/>
    </location>
</feature>
<dbReference type="KEGG" id="pfo:Pfl01_3051"/>
<evidence type="ECO:0000256" key="1">
    <source>
        <dbReference type="SAM" id="MobiDB-lite"/>
    </source>
</evidence>
<feature type="region of interest" description="Disordered" evidence="1">
    <location>
        <begin position="1"/>
        <end position="32"/>
    </location>
</feature>
<dbReference type="Proteomes" id="UP000002704">
    <property type="component" value="Chromosome"/>
</dbReference>
<name>Q3KBR5_PSEPF</name>
<sequence length="409" mass="46343">MPKSRLEISAESYRSLSEGEVSRGRVSGTATEPDFSKITESLEQAGLLISSNSETGAITFSAPSASDEYFAQSLTDLITGATRKKKCPTEFYIADLNYLYCSTDVDRHPTVQAYLDTVFLVESLSKLAEHGTEPRSTKLIFFHKEKIVINIDYEADRIKPIPGLREFTERYITDEIHAEQKKTIIKSVLLELSKEFEGGLLDVGLLNEKFEEFKRRVSSGYQLYVSEFSFQKIKAEIEKSKFEFVTKINKVFSDIQNQLLTVPAALIIAGSQFESSDHVTLKNFLILSGALAFTLFMLLLIMNQRNTLQSIYNEIDNEWGLIKKKHNAIKDQFDTQYKSLEARYKHQFLLLEVVALIVVLACMATILMFSYNSASQMVSVELAMFLGFVLIVYIASRVHTILSKVLFPK</sequence>
<accession>Q3KBR5</accession>
<proteinExistence type="predicted"/>
<dbReference type="AlphaFoldDB" id="Q3KBR5"/>
<dbReference type="HOGENOM" id="CLU_062813_0_0_6"/>
<keyword evidence="2" id="KW-0472">Membrane</keyword>
<gene>
    <name evidence="3" type="ordered locus">Pfl01_3051</name>
</gene>
<dbReference type="eggNOG" id="ENOG5032GJY">
    <property type="taxonomic scope" value="Bacteria"/>
</dbReference>